<dbReference type="Gene3D" id="3.40.50.300">
    <property type="entry name" value="P-loop containing nucleotide triphosphate hydrolases"/>
    <property type="match status" value="1"/>
</dbReference>
<keyword evidence="9" id="KW-1185">Reference proteome</keyword>
<feature type="binding site" evidence="5">
    <location>
        <begin position="69"/>
        <end position="73"/>
    </location>
    <ligand>
        <name>ATP</name>
        <dbReference type="ChEBI" id="CHEBI:30616"/>
    </ligand>
</feature>
<keyword evidence="8" id="KW-0131">Cell cycle</keyword>
<dbReference type="NCBIfam" id="NF001625">
    <property type="entry name" value="PRK00411.1-3"/>
    <property type="match status" value="1"/>
</dbReference>
<dbReference type="Gene3D" id="1.10.10.10">
    <property type="entry name" value="Winged helix-like DNA-binding domain superfamily/Winged helix DNA-binding domain"/>
    <property type="match status" value="1"/>
</dbReference>
<keyword evidence="3 5" id="KW-0547">Nucleotide-binding</keyword>
<dbReference type="InterPro" id="IPR055237">
    <property type="entry name" value="Cdc6_lid"/>
</dbReference>
<feature type="domain" description="AAA+ ATPase" evidence="6">
    <location>
        <begin position="57"/>
        <end position="217"/>
    </location>
</feature>
<dbReference type="EMBL" id="CP040089">
    <property type="protein sequence ID" value="QGA79910.1"/>
    <property type="molecule type" value="Genomic_DNA"/>
</dbReference>
<dbReference type="GO" id="GO:0016887">
    <property type="term" value="F:ATP hydrolysis activity"/>
    <property type="evidence" value="ECO:0007669"/>
    <property type="project" value="InterPro"/>
</dbReference>
<evidence type="ECO:0000313" key="9">
    <source>
        <dbReference type="Proteomes" id="UP000377803"/>
    </source>
</evidence>
<dbReference type="InterPro" id="IPR027417">
    <property type="entry name" value="P-loop_NTPase"/>
</dbReference>
<dbReference type="SUPFAM" id="SSF46785">
    <property type="entry name" value="Winged helix' DNA-binding domain"/>
    <property type="match status" value="1"/>
</dbReference>
<dbReference type="Gene3D" id="1.10.8.60">
    <property type="match status" value="1"/>
</dbReference>
<evidence type="ECO:0000256" key="2">
    <source>
        <dbReference type="ARBA" id="ARBA00022705"/>
    </source>
</evidence>
<evidence type="ECO:0000256" key="5">
    <source>
        <dbReference type="HAMAP-Rule" id="MF_01407"/>
    </source>
</evidence>
<evidence type="ECO:0000256" key="3">
    <source>
        <dbReference type="ARBA" id="ARBA00022741"/>
    </source>
</evidence>
<organism evidence="8 9">
    <name type="scientific">Candidatus Nanohalobium constans</name>
    <dbReference type="NCBI Taxonomy" id="2565781"/>
    <lineage>
        <taxon>Archaea</taxon>
        <taxon>Candidatus Nanohalarchaeota</taxon>
        <taxon>Candidatus Nanohalobia</taxon>
        <taxon>Candidatus Nanohalobiales</taxon>
        <taxon>Candidatus Nanohalobiaceae</taxon>
        <taxon>Candidatus Nanohalobium</taxon>
    </lineage>
</organism>
<dbReference type="GO" id="GO:0051301">
    <property type="term" value="P:cell division"/>
    <property type="evidence" value="ECO:0007669"/>
    <property type="project" value="UniProtKB-KW"/>
</dbReference>
<feature type="binding site" evidence="5">
    <location>
        <position position="216"/>
    </location>
    <ligand>
        <name>ATP</name>
        <dbReference type="ChEBI" id="CHEBI:30616"/>
    </ligand>
</feature>
<feature type="domain" description="Cdc6 C-terminal" evidence="7">
    <location>
        <begin position="311"/>
        <end position="391"/>
    </location>
</feature>
<dbReference type="InterPro" id="IPR015163">
    <property type="entry name" value="Cdc6_C"/>
</dbReference>
<proteinExistence type="inferred from homology"/>
<feature type="binding site" evidence="5">
    <location>
        <position position="228"/>
    </location>
    <ligand>
        <name>ATP</name>
        <dbReference type="ChEBI" id="CHEBI:30616"/>
    </ligand>
</feature>
<comment type="function">
    <text evidence="5">Involved in regulation of DNA replication.</text>
</comment>
<dbReference type="Pfam" id="PF22703">
    <property type="entry name" value="Cdc6_lid"/>
    <property type="match status" value="1"/>
</dbReference>
<dbReference type="SUPFAM" id="SSF52540">
    <property type="entry name" value="P-loop containing nucleoside triphosphate hydrolases"/>
    <property type="match status" value="1"/>
</dbReference>
<dbReference type="Pfam" id="PF09079">
    <property type="entry name" value="WHD_Cdc6"/>
    <property type="match status" value="1"/>
</dbReference>
<name>A0A5Q0UF77_9ARCH</name>
<dbReference type="PANTHER" id="PTHR10763">
    <property type="entry name" value="CELL DIVISION CONTROL PROTEIN 6-RELATED"/>
    <property type="match status" value="1"/>
</dbReference>
<dbReference type="KEGG" id="ncon:LC1Nh_0001"/>
<dbReference type="CDD" id="cd08768">
    <property type="entry name" value="Cdc6_C"/>
    <property type="match status" value="1"/>
</dbReference>
<dbReference type="SMART" id="SM00382">
    <property type="entry name" value="AAA"/>
    <property type="match status" value="1"/>
</dbReference>
<evidence type="ECO:0000259" key="6">
    <source>
        <dbReference type="SMART" id="SM00382"/>
    </source>
</evidence>
<dbReference type="SMART" id="SM01074">
    <property type="entry name" value="Cdc6_C"/>
    <property type="match status" value="1"/>
</dbReference>
<dbReference type="FunFam" id="3.40.50.300:FF:000930">
    <property type="entry name" value="ORC1-type DNA replication protein"/>
    <property type="match status" value="1"/>
</dbReference>
<keyword evidence="8" id="KW-0132">Cell division</keyword>
<gene>
    <name evidence="8" type="primary">cdc6</name>
    <name evidence="8" type="ORF">LC1Nh_0001</name>
</gene>
<evidence type="ECO:0000256" key="1">
    <source>
        <dbReference type="ARBA" id="ARBA00006184"/>
    </source>
</evidence>
<evidence type="ECO:0000313" key="8">
    <source>
        <dbReference type="EMBL" id="QGA79910.1"/>
    </source>
</evidence>
<dbReference type="InterPro" id="IPR003593">
    <property type="entry name" value="AAA+_ATPase"/>
</dbReference>
<dbReference type="NCBIfam" id="TIGR02928">
    <property type="entry name" value="orc1/cdc6 family replication initiation protein"/>
    <property type="match status" value="1"/>
</dbReference>
<keyword evidence="4 5" id="KW-0067">ATP-binding</keyword>
<dbReference type="CDD" id="cd00009">
    <property type="entry name" value="AAA"/>
    <property type="match status" value="1"/>
</dbReference>
<protein>
    <recommendedName>
        <fullName evidence="5">ORC1-type DNA replication protein</fullName>
    </recommendedName>
</protein>
<sequence length="404" mass="45688">MSQSNLKSMFSNYVDKESVFKNKDALTTNYKPDNILHREQQINDLGSILAPSLKGNDPSNVFLYGSVGTGKTLIVKHVKGELKTVAKDKDIDLNVLYINCKMKKVADTEYRLLAKLARQLGEDVPSTGLPTDEIYNRFFEALKEQKGVVIIALDEIDALVKKVGDEFLYNLTRINDDLDETKVSILGISNDLNFTEYMDSRVKSSLSEEEIIFPPYNAIELREILKERTDKAFVDDALKDGVISKCSALAAQEHGDARRALDLLRVAGELAERSETDLIEKEHVDRAQDKIERDRVVETVRSQPKHSKLVLYTILDMTEDEDKIATGDVYSEYKDLCTEVDVSELTQRRVSGLISELDMLGVINAKVISKGRYGRTRQISVDLSESIRGQLEKMVEDNFYLEDE</sequence>
<dbReference type="GeneID" id="42364381"/>
<dbReference type="InterPro" id="IPR036390">
    <property type="entry name" value="WH_DNA-bd_sf"/>
</dbReference>
<dbReference type="InterPro" id="IPR050311">
    <property type="entry name" value="ORC1/CDC6"/>
</dbReference>
<dbReference type="AlphaFoldDB" id="A0A5Q0UF77"/>
<dbReference type="FunFam" id="1.10.8.60:FF:000073">
    <property type="entry name" value="ORC1-type DNA replication protein"/>
    <property type="match status" value="1"/>
</dbReference>
<dbReference type="RefSeq" id="WP_256727641.1">
    <property type="nucleotide sequence ID" value="NZ_CP040089.1"/>
</dbReference>
<evidence type="ECO:0000256" key="4">
    <source>
        <dbReference type="ARBA" id="ARBA00022840"/>
    </source>
</evidence>
<dbReference type="Proteomes" id="UP000377803">
    <property type="component" value="Chromosome"/>
</dbReference>
<dbReference type="PANTHER" id="PTHR10763:SF22">
    <property type="entry name" value="ORC1-TYPE DNA REPLICATION PROTEIN"/>
    <property type="match status" value="1"/>
</dbReference>
<dbReference type="HAMAP" id="MF_01407">
    <property type="entry name" value="ORC1_type_DNA_replic_protein"/>
    <property type="match status" value="1"/>
</dbReference>
<dbReference type="GO" id="GO:0005524">
    <property type="term" value="F:ATP binding"/>
    <property type="evidence" value="ECO:0007669"/>
    <property type="project" value="UniProtKB-UniRule"/>
</dbReference>
<dbReference type="InterPro" id="IPR036388">
    <property type="entry name" value="WH-like_DNA-bd_sf"/>
</dbReference>
<dbReference type="InterPro" id="IPR049945">
    <property type="entry name" value="AAA_22"/>
</dbReference>
<dbReference type="Pfam" id="PF13401">
    <property type="entry name" value="AAA_22"/>
    <property type="match status" value="1"/>
</dbReference>
<dbReference type="GO" id="GO:0006260">
    <property type="term" value="P:DNA replication"/>
    <property type="evidence" value="ECO:0007669"/>
    <property type="project" value="UniProtKB-UniRule"/>
</dbReference>
<accession>A0A5Q0UF77</accession>
<dbReference type="InterPro" id="IPR014277">
    <property type="entry name" value="Orc1/Cdc6_arc"/>
</dbReference>
<reference evidence="9" key="1">
    <citation type="submission" date="2019-05" db="EMBL/GenBank/DDBJ databases">
        <title>Candidatus Nanohalobium constans, a novel model system to study the DPANN nano-sized archaea: genomic and physiological characterization of a nanoarchaeon co-cultured with its chitinotrophic host.</title>
        <authorList>
            <person name="La Cono V."/>
            <person name="Arcadi E."/>
            <person name="Crisafi F."/>
            <person name="Denaro R."/>
            <person name="La Spada G."/>
            <person name="Messina E."/>
            <person name="Smedile F."/>
            <person name="Toshchakov S.V."/>
            <person name="Shevchenko M.A."/>
            <person name="Golyshin P.N."/>
            <person name="Golyshina O.V."/>
            <person name="Ferrer M."/>
            <person name="Rohde M."/>
            <person name="Mushegian A."/>
            <person name="Sorokin D.Y."/>
            <person name="Giuliano L."/>
            <person name="Yakimov M.M."/>
        </authorList>
    </citation>
    <scope>NUCLEOTIDE SEQUENCE [LARGE SCALE GENOMIC DNA]</scope>
    <source>
        <strain evidence="9">LC1Nh</strain>
    </source>
</reference>
<comment type="similarity">
    <text evidence="1 5">Belongs to the CDC6/cdc18 family.</text>
</comment>
<evidence type="ECO:0000259" key="7">
    <source>
        <dbReference type="SMART" id="SM01074"/>
    </source>
</evidence>
<keyword evidence="2 5" id="KW-0235">DNA replication</keyword>